<dbReference type="OrthoDB" id="5413827at2759"/>
<evidence type="ECO:0000313" key="2">
    <source>
        <dbReference type="EMBL" id="ROV95820.1"/>
    </source>
</evidence>
<dbReference type="AlphaFoldDB" id="A0A423VXQ9"/>
<evidence type="ECO:0000313" key="3">
    <source>
        <dbReference type="Proteomes" id="UP000284375"/>
    </source>
</evidence>
<accession>A0A423VXQ9</accession>
<evidence type="ECO:0000256" key="1">
    <source>
        <dbReference type="SAM" id="MobiDB-lite"/>
    </source>
</evidence>
<feature type="compositionally biased region" description="Acidic residues" evidence="1">
    <location>
        <begin position="357"/>
        <end position="392"/>
    </location>
</feature>
<proteinExistence type="predicted"/>
<feature type="compositionally biased region" description="Basic and acidic residues" evidence="1">
    <location>
        <begin position="393"/>
        <end position="413"/>
    </location>
</feature>
<dbReference type="InterPro" id="IPR038883">
    <property type="entry name" value="AN11006-like"/>
</dbReference>
<feature type="region of interest" description="Disordered" evidence="1">
    <location>
        <begin position="353"/>
        <end position="444"/>
    </location>
</feature>
<organism evidence="2 3">
    <name type="scientific">Cytospora chrysosperma</name>
    <name type="common">Cytospora canker fungus</name>
    <name type="synonym">Sphaeria chrysosperma</name>
    <dbReference type="NCBI Taxonomy" id="252740"/>
    <lineage>
        <taxon>Eukaryota</taxon>
        <taxon>Fungi</taxon>
        <taxon>Dikarya</taxon>
        <taxon>Ascomycota</taxon>
        <taxon>Pezizomycotina</taxon>
        <taxon>Sordariomycetes</taxon>
        <taxon>Sordariomycetidae</taxon>
        <taxon>Diaporthales</taxon>
        <taxon>Cytosporaceae</taxon>
        <taxon>Cytospora</taxon>
    </lineage>
</organism>
<reference evidence="2 3" key="1">
    <citation type="submission" date="2015-09" db="EMBL/GenBank/DDBJ databases">
        <title>Host preference determinants of Valsa canker pathogens revealed by comparative genomics.</title>
        <authorList>
            <person name="Yin Z."/>
            <person name="Huang L."/>
        </authorList>
    </citation>
    <scope>NUCLEOTIDE SEQUENCE [LARGE SCALE GENOMIC DNA]</scope>
    <source>
        <strain evidence="2 3">YSFL</strain>
    </source>
</reference>
<keyword evidence="3" id="KW-1185">Reference proteome</keyword>
<dbReference type="Proteomes" id="UP000284375">
    <property type="component" value="Unassembled WGS sequence"/>
</dbReference>
<protein>
    <submittedName>
        <fullName evidence="2">Uncharacterized protein</fullName>
    </submittedName>
</protein>
<dbReference type="PANTHER" id="PTHR42085:SF1">
    <property type="entry name" value="F-BOX DOMAIN-CONTAINING PROTEIN"/>
    <property type="match status" value="1"/>
</dbReference>
<gene>
    <name evidence="2" type="ORF">VSDG_05249</name>
</gene>
<comment type="caution">
    <text evidence="2">The sequence shown here is derived from an EMBL/GenBank/DDBJ whole genome shotgun (WGS) entry which is preliminary data.</text>
</comment>
<dbReference type="PANTHER" id="PTHR42085">
    <property type="entry name" value="F-BOX DOMAIN-CONTAINING PROTEIN"/>
    <property type="match status" value="1"/>
</dbReference>
<name>A0A423VXQ9_CYTCH</name>
<sequence>MDNYDLVCLAPIDGKKLGITMPAEVRHRPLTILDLPKYIRDMIWEFVVVHPNIYVAGIAGYGRPTRSDHPDLSIFLVCRQIYEEAMRVYYSKNNFVFWLEEDIHGVSQICRAQAFLQDRPAPALQYINSIEMDMIDYTPGSIFFLETYTNFVSFITTHVRLQHLTLTIHVMHLSKVFEDFGCWTHMVELCKIPKVPRLTIKLDIRPKQCESHIESTCFNADTMCGIAAGVVRGVEIMKILRSEMLKNEASLGTKSIRTTMMSTPDSCPDQPWITVLLFEVDNNSEGECLLPTLLDAGSLGYTNTCDVLFSGLGPEVLDILNKSNEQQYAELQQAAYKFGQQEAYRRSQMLYSQNDDNLPEDDDDNLPDYGDDDSSEDQGQDGVEDEVLSETDDYARIEFYDRVQEEFDSRGYEEFEDEEDSQPGDAQESDTSAGLDSAMAQLRC</sequence>
<dbReference type="EMBL" id="LJZO01000022">
    <property type="protein sequence ID" value="ROV95820.1"/>
    <property type="molecule type" value="Genomic_DNA"/>
</dbReference>